<proteinExistence type="predicted"/>
<feature type="region of interest" description="Disordered" evidence="1">
    <location>
        <begin position="1"/>
        <end position="39"/>
    </location>
</feature>
<feature type="transmembrane region" description="Helical" evidence="2">
    <location>
        <begin position="108"/>
        <end position="130"/>
    </location>
</feature>
<organism evidence="3 4">
    <name type="scientific">Ilumatobacter coccineus (strain NBRC 103263 / KCTC 29153 / YM16-304)</name>
    <dbReference type="NCBI Taxonomy" id="1313172"/>
    <lineage>
        <taxon>Bacteria</taxon>
        <taxon>Bacillati</taxon>
        <taxon>Actinomycetota</taxon>
        <taxon>Acidimicrobiia</taxon>
        <taxon>Acidimicrobiales</taxon>
        <taxon>Ilumatobacteraceae</taxon>
        <taxon>Ilumatobacter</taxon>
    </lineage>
</organism>
<protein>
    <recommendedName>
        <fullName evidence="5">DoxX family protein</fullName>
    </recommendedName>
</protein>
<keyword evidence="2" id="KW-0812">Transmembrane</keyword>
<gene>
    <name evidence="3" type="ORF">YM304_17320</name>
</gene>
<evidence type="ECO:0000256" key="1">
    <source>
        <dbReference type="SAM" id="MobiDB-lite"/>
    </source>
</evidence>
<keyword evidence="4" id="KW-1185">Reference proteome</keyword>
<accession>A0A6C7EDH0</accession>
<feature type="transmembrane region" description="Helical" evidence="2">
    <location>
        <begin position="45"/>
        <end position="66"/>
    </location>
</feature>
<feature type="transmembrane region" description="Helical" evidence="2">
    <location>
        <begin position="137"/>
        <end position="155"/>
    </location>
</feature>
<name>A0A6C7EDH0_ILUCY</name>
<evidence type="ECO:0008006" key="5">
    <source>
        <dbReference type="Google" id="ProtNLM"/>
    </source>
</evidence>
<keyword evidence="2" id="KW-0472">Membrane</keyword>
<dbReference type="EMBL" id="AP012057">
    <property type="protein sequence ID" value="BAN02046.1"/>
    <property type="molecule type" value="Genomic_DNA"/>
</dbReference>
<reference evidence="3 4" key="1">
    <citation type="journal article" date="2013" name="Int. J. Syst. Evol. Microbiol.">
        <title>Ilumatobacter nonamiense sp. nov. and Ilumatobacter coccineum sp. nov., isolated from seashore sand.</title>
        <authorList>
            <person name="Matsumoto A."/>
            <person name="Kasai H."/>
            <person name="Matsuo Y."/>
            <person name="Shizuri Y."/>
            <person name="Ichikawa N."/>
            <person name="Fujita N."/>
            <person name="Omura S."/>
            <person name="Takahashi Y."/>
        </authorList>
    </citation>
    <scope>NUCLEOTIDE SEQUENCE [LARGE SCALE GENOMIC DNA]</scope>
    <source>
        <strain evidence="4">NBRC 103263 / KCTC 29153 / YM16-304</strain>
    </source>
</reference>
<dbReference type="AlphaFoldDB" id="A0A6C7EDH0"/>
<feature type="transmembrane region" description="Helical" evidence="2">
    <location>
        <begin position="167"/>
        <end position="186"/>
    </location>
</feature>
<evidence type="ECO:0000313" key="4">
    <source>
        <dbReference type="Proteomes" id="UP000011863"/>
    </source>
</evidence>
<sequence>MTNTTQSTIPPIHIDGDQTATKLGADRPSPAERPQRSADPARSAWLDRLLAVARLSVGWVFLWAFLDKTFGLGFATESDAAWLEGGSPTEGFLTFGTKGPFAGFYQDIAGAAWADVLFMVGLLAIGAALMLGIGMRVAAVSGSLMLVMMWTATLAPENNPFMDDHLIYAMLLGILVLTNAGDTWGFGKAWRALPLVARNRWLV</sequence>
<dbReference type="OrthoDB" id="3253635at2"/>
<dbReference type="KEGG" id="aym:YM304_17320"/>
<dbReference type="RefSeq" id="WP_015441293.1">
    <property type="nucleotide sequence ID" value="NC_020520.1"/>
</dbReference>
<evidence type="ECO:0000256" key="2">
    <source>
        <dbReference type="SAM" id="Phobius"/>
    </source>
</evidence>
<dbReference type="Proteomes" id="UP000011863">
    <property type="component" value="Chromosome"/>
</dbReference>
<evidence type="ECO:0000313" key="3">
    <source>
        <dbReference type="EMBL" id="BAN02046.1"/>
    </source>
</evidence>
<keyword evidence="2" id="KW-1133">Transmembrane helix</keyword>